<sequence length="219" mass="24912">NLPQRQSWRDLVNLHPQPENSTLSRHDQFNTWMFLRDLCMHRPEYFHQFQSLIQDPCPVDLIPLVKTPIFAARAMDMNNSTVSGNIQAVIDLLAQGGIYDPSTTLDSNFDSPDISPYVVLVHGDLGTGEKLQAAQLCRSIKSTPWNRFQHVIFLPGLFHLKMACADAIWRCFIHPSAAREDETSLMRDVTQLRPKEIGIYTTKPGFCRMHQLIGHVGIC</sequence>
<proteinExistence type="predicted"/>
<name>A0A0D0D9F6_9AGAM</name>
<dbReference type="AlphaFoldDB" id="A0A0D0D9F6"/>
<evidence type="ECO:0000313" key="2">
    <source>
        <dbReference type="EMBL" id="KIK73800.1"/>
    </source>
</evidence>
<evidence type="ECO:0000259" key="1">
    <source>
        <dbReference type="Pfam" id="PF20231"/>
    </source>
</evidence>
<keyword evidence="3" id="KW-1185">Reference proteome</keyword>
<feature type="domain" description="DUF6589" evidence="1">
    <location>
        <begin position="18"/>
        <end position="217"/>
    </location>
</feature>
<dbReference type="InParanoid" id="A0A0D0D9F6"/>
<organism evidence="2 3">
    <name type="scientific">Paxillus rubicundulus Ve08.2h10</name>
    <dbReference type="NCBI Taxonomy" id="930991"/>
    <lineage>
        <taxon>Eukaryota</taxon>
        <taxon>Fungi</taxon>
        <taxon>Dikarya</taxon>
        <taxon>Basidiomycota</taxon>
        <taxon>Agaricomycotina</taxon>
        <taxon>Agaricomycetes</taxon>
        <taxon>Agaricomycetidae</taxon>
        <taxon>Boletales</taxon>
        <taxon>Paxilineae</taxon>
        <taxon>Paxillaceae</taxon>
        <taxon>Paxillus</taxon>
    </lineage>
</organism>
<protein>
    <recommendedName>
        <fullName evidence="1">DUF6589 domain-containing protein</fullName>
    </recommendedName>
</protein>
<dbReference type="Pfam" id="PF20231">
    <property type="entry name" value="DUF6589"/>
    <property type="match status" value="1"/>
</dbReference>
<gene>
    <name evidence="2" type="ORF">PAXRUDRAFT_177462</name>
</gene>
<dbReference type="HOGENOM" id="CLU_009487_1_2_1"/>
<dbReference type="OrthoDB" id="4743193at2759"/>
<dbReference type="InterPro" id="IPR046496">
    <property type="entry name" value="DUF6589"/>
</dbReference>
<dbReference type="EMBL" id="KN829417">
    <property type="protein sequence ID" value="KIK73800.1"/>
    <property type="molecule type" value="Genomic_DNA"/>
</dbReference>
<dbReference type="Proteomes" id="UP000054538">
    <property type="component" value="Unassembled WGS sequence"/>
</dbReference>
<feature type="non-terminal residue" evidence="2">
    <location>
        <position position="1"/>
    </location>
</feature>
<accession>A0A0D0D9F6</accession>
<reference evidence="2 3" key="1">
    <citation type="submission" date="2014-04" db="EMBL/GenBank/DDBJ databases">
        <authorList>
            <consortium name="DOE Joint Genome Institute"/>
            <person name="Kuo A."/>
            <person name="Kohler A."/>
            <person name="Jargeat P."/>
            <person name="Nagy L.G."/>
            <person name="Floudas D."/>
            <person name="Copeland A."/>
            <person name="Barry K.W."/>
            <person name="Cichocki N."/>
            <person name="Veneault-Fourrey C."/>
            <person name="LaButti K."/>
            <person name="Lindquist E.A."/>
            <person name="Lipzen A."/>
            <person name="Lundell T."/>
            <person name="Morin E."/>
            <person name="Murat C."/>
            <person name="Sun H."/>
            <person name="Tunlid A."/>
            <person name="Henrissat B."/>
            <person name="Grigoriev I.V."/>
            <person name="Hibbett D.S."/>
            <person name="Martin F."/>
            <person name="Nordberg H.P."/>
            <person name="Cantor M.N."/>
            <person name="Hua S.X."/>
        </authorList>
    </citation>
    <scope>NUCLEOTIDE SEQUENCE [LARGE SCALE GENOMIC DNA]</scope>
    <source>
        <strain evidence="2 3">Ve08.2h10</strain>
    </source>
</reference>
<evidence type="ECO:0000313" key="3">
    <source>
        <dbReference type="Proteomes" id="UP000054538"/>
    </source>
</evidence>
<dbReference type="STRING" id="930991.A0A0D0D9F6"/>
<reference evidence="3" key="2">
    <citation type="submission" date="2015-01" db="EMBL/GenBank/DDBJ databases">
        <title>Evolutionary Origins and Diversification of the Mycorrhizal Mutualists.</title>
        <authorList>
            <consortium name="DOE Joint Genome Institute"/>
            <consortium name="Mycorrhizal Genomics Consortium"/>
            <person name="Kohler A."/>
            <person name="Kuo A."/>
            <person name="Nagy L.G."/>
            <person name="Floudas D."/>
            <person name="Copeland A."/>
            <person name="Barry K.W."/>
            <person name="Cichocki N."/>
            <person name="Veneault-Fourrey C."/>
            <person name="LaButti K."/>
            <person name="Lindquist E.A."/>
            <person name="Lipzen A."/>
            <person name="Lundell T."/>
            <person name="Morin E."/>
            <person name="Murat C."/>
            <person name="Riley R."/>
            <person name="Ohm R."/>
            <person name="Sun H."/>
            <person name="Tunlid A."/>
            <person name="Henrissat B."/>
            <person name="Grigoriev I.V."/>
            <person name="Hibbett D.S."/>
            <person name="Martin F."/>
        </authorList>
    </citation>
    <scope>NUCLEOTIDE SEQUENCE [LARGE SCALE GENOMIC DNA]</scope>
    <source>
        <strain evidence="3">Ve08.2h10</strain>
    </source>
</reference>